<dbReference type="Proteomes" id="UP000031760">
    <property type="component" value="Chromosome"/>
</dbReference>
<evidence type="ECO:0000313" key="3">
    <source>
        <dbReference type="EMBL" id="BAO55295.1"/>
    </source>
</evidence>
<dbReference type="SUPFAM" id="SSF51735">
    <property type="entry name" value="NAD(P)-binding Rossmann-fold domains"/>
    <property type="match status" value="1"/>
</dbReference>
<dbReference type="STRING" id="1454201.NMS_1286"/>
<dbReference type="NCBIfam" id="NF009466">
    <property type="entry name" value="PRK12826.1-2"/>
    <property type="match status" value="1"/>
</dbReference>
<dbReference type="KEGG" id="nmf:NMS_1286"/>
<proteinExistence type="inferred from homology"/>
<keyword evidence="4" id="KW-1185">Reference proteome</keyword>
<comment type="similarity">
    <text evidence="1">Belongs to the short-chain dehydrogenases/reductases (SDR) family.</text>
</comment>
<dbReference type="Pfam" id="PF13561">
    <property type="entry name" value="adh_short_C2"/>
    <property type="match status" value="1"/>
</dbReference>
<dbReference type="PANTHER" id="PTHR24321:SF8">
    <property type="entry name" value="ESTRADIOL 17-BETA-DEHYDROGENASE 8-RELATED"/>
    <property type="match status" value="1"/>
</dbReference>
<dbReference type="FunFam" id="3.40.50.720:FF:000084">
    <property type="entry name" value="Short-chain dehydrogenase reductase"/>
    <property type="match status" value="1"/>
</dbReference>
<dbReference type="AlphaFoldDB" id="W8VQW7"/>
<dbReference type="NCBIfam" id="NF005559">
    <property type="entry name" value="PRK07231.1"/>
    <property type="match status" value="1"/>
</dbReference>
<dbReference type="RefSeq" id="WP_041495926.1">
    <property type="nucleotide sequence ID" value="NZ_AP014548.1"/>
</dbReference>
<evidence type="ECO:0000313" key="4">
    <source>
        <dbReference type="Proteomes" id="UP000031760"/>
    </source>
</evidence>
<dbReference type="OrthoDB" id="597477at2"/>
<dbReference type="GO" id="GO:0016491">
    <property type="term" value="F:oxidoreductase activity"/>
    <property type="evidence" value="ECO:0007669"/>
    <property type="project" value="UniProtKB-KW"/>
</dbReference>
<dbReference type="EMBL" id="AP014548">
    <property type="protein sequence ID" value="BAO55295.1"/>
    <property type="molecule type" value="Genomic_DNA"/>
</dbReference>
<reference evidence="3 4" key="1">
    <citation type="journal article" date="2014" name="Proc. Natl. Acad. Sci. U.S.A.">
        <title>Functional characterization of flavobacteria rhodopsins reveals a unique class of light-driven chloride pump in bacteria.</title>
        <authorList>
            <person name="Yoshizawa S."/>
            <person name="Kumagai Y."/>
            <person name="Kim H."/>
            <person name="Ogura Y."/>
            <person name="Hayashi T."/>
            <person name="Iwasaki W."/>
            <person name="DeLong E.F."/>
            <person name="Kogure K."/>
        </authorList>
    </citation>
    <scope>NUCLEOTIDE SEQUENCE [LARGE SCALE GENOMIC DNA]</scope>
    <source>
        <strain evidence="3 4">S1-08</strain>
    </source>
</reference>
<dbReference type="Gene3D" id="3.40.50.720">
    <property type="entry name" value="NAD(P)-binding Rossmann-like Domain"/>
    <property type="match status" value="1"/>
</dbReference>
<sequence>MKKTVIVTGAASGLGKAIAMRFGKEGYNVVVSDIDKDDSEEVVKAIKEAGGSSHFIKADVSKKSECETLVAKTVEKFGALHAAVNNAGVSGEMALTADYPQENYEKVIAINQNGVLYGCQAQIPAMLEAGGGAIVNMSSMLGSVGSAQSVAYVMAKHAVVGLTKTAGIEYAKKGIRINAVGPGYIETPLLEVLDEEQREQLVEAHPIGRFGKPDEVANLVYWLASDEASFVSGSYHVIDGGYTAK</sequence>
<evidence type="ECO:0000256" key="2">
    <source>
        <dbReference type="ARBA" id="ARBA00023002"/>
    </source>
</evidence>
<dbReference type="PANTHER" id="PTHR24321">
    <property type="entry name" value="DEHYDROGENASES, SHORT CHAIN"/>
    <property type="match status" value="1"/>
</dbReference>
<gene>
    <name evidence="3" type="ORF">NMS_1286</name>
</gene>
<keyword evidence="2" id="KW-0560">Oxidoreductase</keyword>
<protein>
    <submittedName>
        <fullName evidence="3">3-oxoacyl-[acyl-carrier protein] reductase</fullName>
    </submittedName>
</protein>
<dbReference type="InterPro" id="IPR036291">
    <property type="entry name" value="NAD(P)-bd_dom_sf"/>
</dbReference>
<dbReference type="PRINTS" id="PR00081">
    <property type="entry name" value="GDHRDH"/>
</dbReference>
<accession>W8VQW7</accession>
<dbReference type="HOGENOM" id="CLU_010194_1_0_10"/>
<dbReference type="PRINTS" id="PR00080">
    <property type="entry name" value="SDRFAMILY"/>
</dbReference>
<dbReference type="InterPro" id="IPR020904">
    <property type="entry name" value="Sc_DH/Rdtase_CS"/>
</dbReference>
<evidence type="ECO:0000256" key="1">
    <source>
        <dbReference type="ARBA" id="ARBA00006484"/>
    </source>
</evidence>
<dbReference type="InterPro" id="IPR002347">
    <property type="entry name" value="SDR_fam"/>
</dbReference>
<dbReference type="PROSITE" id="PS00061">
    <property type="entry name" value="ADH_SHORT"/>
    <property type="match status" value="1"/>
</dbReference>
<name>W8VQW7_9FLAO</name>
<organism evidence="3 4">
    <name type="scientific">Nonlabens marinus S1-08</name>
    <dbReference type="NCBI Taxonomy" id="1454201"/>
    <lineage>
        <taxon>Bacteria</taxon>
        <taxon>Pseudomonadati</taxon>
        <taxon>Bacteroidota</taxon>
        <taxon>Flavobacteriia</taxon>
        <taxon>Flavobacteriales</taxon>
        <taxon>Flavobacteriaceae</taxon>
        <taxon>Nonlabens</taxon>
    </lineage>
</organism>